<comment type="caution">
    <text evidence="2">The sequence shown here is derived from an EMBL/GenBank/DDBJ whole genome shotgun (WGS) entry which is preliminary data.</text>
</comment>
<protein>
    <submittedName>
        <fullName evidence="2">Uncharacterized protein</fullName>
    </submittedName>
</protein>
<feature type="region of interest" description="Disordered" evidence="1">
    <location>
        <begin position="30"/>
        <end position="57"/>
    </location>
</feature>
<proteinExistence type="predicted"/>
<reference evidence="2" key="1">
    <citation type="submission" date="2020-07" db="EMBL/GenBank/DDBJ databases">
        <title>Clinical and genomic characterization of carbapenemase-producing Enterobacterales causing secondary infections during the COVID-19 crisis at a New York City hospital.</title>
        <authorList>
            <person name="Gomez-Simmonds A."/>
            <person name="Annavajhala M.K."/>
            <person name="Uhlemann A.-C."/>
        </authorList>
    </citation>
    <scope>NUCLEOTIDE SEQUENCE</scope>
    <source>
        <strain evidence="2">KP1827</strain>
    </source>
</reference>
<evidence type="ECO:0000313" key="3">
    <source>
        <dbReference type="Proteomes" id="UP000639195"/>
    </source>
</evidence>
<gene>
    <name evidence="2" type="ORF">IE979_00015</name>
</gene>
<organism evidence="2 3">
    <name type="scientific">Klebsiella pneumoniae</name>
    <dbReference type="NCBI Taxonomy" id="573"/>
    <lineage>
        <taxon>Bacteria</taxon>
        <taxon>Pseudomonadati</taxon>
        <taxon>Pseudomonadota</taxon>
        <taxon>Gammaproteobacteria</taxon>
        <taxon>Enterobacterales</taxon>
        <taxon>Enterobacteriaceae</taxon>
        <taxon>Klebsiella/Raoultella group</taxon>
        <taxon>Klebsiella</taxon>
        <taxon>Klebsiella pneumoniae complex</taxon>
    </lineage>
</organism>
<accession>A0A927HQJ6</accession>
<evidence type="ECO:0000256" key="1">
    <source>
        <dbReference type="SAM" id="MobiDB-lite"/>
    </source>
</evidence>
<sequence length="72" mass="7657">MLLRQCVQHRGFCGWSGVSLTGPGEFLAWPASSRTEPERGGENRASVASSQRKQGISPEVSHALAGMTCISP</sequence>
<dbReference type="Proteomes" id="UP000639195">
    <property type="component" value="Unassembled WGS sequence"/>
</dbReference>
<name>A0A927HQJ6_KLEPN</name>
<dbReference type="AlphaFoldDB" id="A0A927HQJ6"/>
<evidence type="ECO:0000313" key="2">
    <source>
        <dbReference type="EMBL" id="MBD3715508.1"/>
    </source>
</evidence>
<dbReference type="EMBL" id="JACXSW010000001">
    <property type="protein sequence ID" value="MBD3715508.1"/>
    <property type="molecule type" value="Genomic_DNA"/>
</dbReference>